<keyword evidence="3" id="KW-1185">Reference proteome</keyword>
<dbReference type="Proteomes" id="UP001443914">
    <property type="component" value="Unassembled WGS sequence"/>
</dbReference>
<name>A0AAW1K936_SAPOF</name>
<dbReference type="InterPro" id="IPR000626">
    <property type="entry name" value="Ubiquitin-like_dom"/>
</dbReference>
<organism evidence="2 3">
    <name type="scientific">Saponaria officinalis</name>
    <name type="common">Common soapwort</name>
    <name type="synonym">Lychnis saponaria</name>
    <dbReference type="NCBI Taxonomy" id="3572"/>
    <lineage>
        <taxon>Eukaryota</taxon>
        <taxon>Viridiplantae</taxon>
        <taxon>Streptophyta</taxon>
        <taxon>Embryophyta</taxon>
        <taxon>Tracheophyta</taxon>
        <taxon>Spermatophyta</taxon>
        <taxon>Magnoliopsida</taxon>
        <taxon>eudicotyledons</taxon>
        <taxon>Gunneridae</taxon>
        <taxon>Pentapetalae</taxon>
        <taxon>Caryophyllales</taxon>
        <taxon>Caryophyllaceae</taxon>
        <taxon>Caryophylleae</taxon>
        <taxon>Saponaria</taxon>
    </lineage>
</organism>
<dbReference type="AlphaFoldDB" id="A0AAW1K936"/>
<comment type="caution">
    <text evidence="2">The sequence shown here is derived from an EMBL/GenBank/DDBJ whole genome shotgun (WGS) entry which is preliminary data.</text>
</comment>
<dbReference type="PROSITE" id="PS50053">
    <property type="entry name" value="UBIQUITIN_2"/>
    <property type="match status" value="1"/>
</dbReference>
<dbReference type="Pfam" id="PF11976">
    <property type="entry name" value="Rad60-SLD"/>
    <property type="match status" value="1"/>
</dbReference>
<evidence type="ECO:0000259" key="1">
    <source>
        <dbReference type="PROSITE" id="PS50053"/>
    </source>
</evidence>
<dbReference type="PANTHER" id="PTHR10562">
    <property type="entry name" value="SMALL UBIQUITIN-RELATED MODIFIER"/>
    <property type="match status" value="1"/>
</dbReference>
<dbReference type="SUPFAM" id="SSF54236">
    <property type="entry name" value="Ubiquitin-like"/>
    <property type="match status" value="1"/>
</dbReference>
<gene>
    <name evidence="2" type="ORF">RND81_06G214400</name>
</gene>
<evidence type="ECO:0000313" key="2">
    <source>
        <dbReference type="EMBL" id="KAK9716154.1"/>
    </source>
</evidence>
<dbReference type="Gene3D" id="3.10.20.90">
    <property type="entry name" value="Phosphatidylinositol 3-kinase Catalytic Subunit, Chain A, domain 1"/>
    <property type="match status" value="2"/>
</dbReference>
<reference evidence="2" key="1">
    <citation type="submission" date="2024-03" db="EMBL/GenBank/DDBJ databases">
        <title>WGS assembly of Saponaria officinalis var. Norfolk2.</title>
        <authorList>
            <person name="Jenkins J."/>
            <person name="Shu S."/>
            <person name="Grimwood J."/>
            <person name="Barry K."/>
            <person name="Goodstein D."/>
            <person name="Schmutz J."/>
            <person name="Leebens-Mack J."/>
            <person name="Osbourn A."/>
        </authorList>
    </citation>
    <scope>NUCLEOTIDE SEQUENCE [LARGE SCALE GENOMIC DNA]</scope>
    <source>
        <strain evidence="2">JIC</strain>
    </source>
</reference>
<dbReference type="EMBL" id="JBDFQZ010000006">
    <property type="protein sequence ID" value="KAK9716154.1"/>
    <property type="molecule type" value="Genomic_DNA"/>
</dbReference>
<evidence type="ECO:0000313" key="3">
    <source>
        <dbReference type="Proteomes" id="UP001443914"/>
    </source>
</evidence>
<accession>A0AAW1K936</accession>
<proteinExistence type="predicted"/>
<dbReference type="InterPro" id="IPR022617">
    <property type="entry name" value="Rad60/SUMO-like_dom"/>
</dbReference>
<protein>
    <recommendedName>
        <fullName evidence="1">Ubiquitin-like domain-containing protein</fullName>
    </recommendedName>
</protein>
<sequence length="156" mass="17829">MHQRRDTLVRVTCTGPLHQQLKLYFSRDKAGERVPTCFFYRSTRLKEDDSAAGLRLDDGDIIDAFDFGESSSSVKIITKINRHLTLKVISQAGKVFHIKAKGNTPLMKVARKYAESFGLKLENIRLFYCGRQLSHQKTVAEEHLFDGCQIHGLVRF</sequence>
<feature type="domain" description="Ubiquitin-like" evidence="1">
    <location>
        <begin position="82"/>
        <end position="156"/>
    </location>
</feature>
<dbReference type="InterPro" id="IPR029071">
    <property type="entry name" value="Ubiquitin-like_domsf"/>
</dbReference>